<dbReference type="InterPro" id="IPR013783">
    <property type="entry name" value="Ig-like_fold"/>
</dbReference>
<feature type="compositionally biased region" description="Basic and acidic residues" evidence="1">
    <location>
        <begin position="912"/>
        <end position="928"/>
    </location>
</feature>
<evidence type="ECO:0000256" key="1">
    <source>
        <dbReference type="SAM" id="MobiDB-lite"/>
    </source>
</evidence>
<feature type="domain" description="Inositol polyphosphate-related phosphatase" evidence="2">
    <location>
        <begin position="54"/>
        <end position="481"/>
    </location>
</feature>
<dbReference type="GO" id="GO:0046856">
    <property type="term" value="P:phosphatidylinositol dephosphorylation"/>
    <property type="evidence" value="ECO:0007669"/>
    <property type="project" value="InterPro"/>
</dbReference>
<dbReference type="PANTHER" id="PTHR11200">
    <property type="entry name" value="INOSITOL 5-PHOSPHATASE"/>
    <property type="match status" value="1"/>
</dbReference>
<dbReference type="InterPro" id="IPR046985">
    <property type="entry name" value="IP5"/>
</dbReference>
<dbReference type="GO" id="GO:0004439">
    <property type="term" value="F:phosphatidylinositol-4,5-bisphosphate 5-phosphatase activity"/>
    <property type="evidence" value="ECO:0007669"/>
    <property type="project" value="TreeGrafter"/>
</dbReference>
<feature type="compositionally biased region" description="Polar residues" evidence="1">
    <location>
        <begin position="809"/>
        <end position="822"/>
    </location>
</feature>
<dbReference type="AlphaFoldDB" id="A0A167V1R0"/>
<dbReference type="SMART" id="SM00128">
    <property type="entry name" value="IPPc"/>
    <property type="match status" value="1"/>
</dbReference>
<feature type="compositionally biased region" description="Polar residues" evidence="1">
    <location>
        <begin position="327"/>
        <end position="345"/>
    </location>
</feature>
<feature type="region of interest" description="Disordered" evidence="1">
    <location>
        <begin position="1"/>
        <end position="36"/>
    </location>
</feature>
<reference evidence="3 4" key="1">
    <citation type="journal article" date="2016" name="Genome Biol. Evol.">
        <title>Divergent and convergent evolution of fungal pathogenicity.</title>
        <authorList>
            <person name="Shang Y."/>
            <person name="Xiao G."/>
            <person name="Zheng P."/>
            <person name="Cen K."/>
            <person name="Zhan S."/>
            <person name="Wang C."/>
        </authorList>
    </citation>
    <scope>NUCLEOTIDE SEQUENCE [LARGE SCALE GENOMIC DNA]</scope>
    <source>
        <strain evidence="3 4">ARSEF 7405</strain>
    </source>
</reference>
<feature type="compositionally biased region" description="Basic and acidic residues" evidence="1">
    <location>
        <begin position="999"/>
        <end position="1011"/>
    </location>
</feature>
<sequence>MPPERRGTTAAVSQQTDALPGAFPDDPEEANRRNPTFSLTRALKARKDEYIRPRKLRVRVGTWNVAAITGTELDLGDWFVADGLGKSSPSRSNEAKSMAVGRLNNLTNRAGDTSNEQHSRNDEQEIDLYVLGLQEVVDVNSPTEALRPFTDNGPAYRWKEAVQHAIPEYNLVSSQQMVGLLLLIYASPSLSPLVTSVNSCSVGTGLMGYMGNKGAVCTRVVVGGTTRLVFINCHLAAGNDDASLSRRNWDAAQIASRIAFDPVREEDEVTDDIVNPESDNNPPAKLGDEEFAFWFGDFNYRLEDIPGDDLRRLLHLHAHGKYRQHDQPSASQLQKDSVLSQSSSGLPMPELFETDADADDESDAENGLDTSLSLQDHDLETDLDPSSDPTSLATTLASLLPHDQLRRQQAKKQAFQQGWREGEISFLPTYKYDIGQTGVFDSSKKQRAPSWCDRILYRSKEDWEAFTRKMTADHKNKRKGDEPRQLRLGHEVPKSEQKKKSGSDDDIIFDYDFESDDIVAPQAKSPSDTQSSLNQFDRKPVTSSGYFDYDEDEDAASQGEVAVENETAKLITYRSFQDIVSSDHKPIIADFVLSINSVDPELKNTIAREVARELDKAENESRPAITVVIDPVLPDPGEMGMSEGNDSENRLRMSKSDDEQDIIRFGKLYYGAPKTRSLTIANTGGVDAIFRFFDPSSQPGQDAESPFWLKIQPDTEAQQVSQSPAVYTLPPGAATTVSLTIEISDIDMLRTLNMSKEPCPEIEYVIVLRLKGGRDHFIPLSGIWMRTGVPIERPSISHQGMLFQDSKIPINSSRQRGLTSRQLLEASDETSSSGSSDSESSDSENASDSGEQSDNVDSPQHERSSDDESDEDGREEEAITTVRGRRKPEIRRVTTSGLRDRLSAFLPALRAANEELEGKKDNKDIRLEVEEEDDDDDNGSEEESKGPYIEMNLGLGVLKQKAEDETSSSGSDESDSDDSEEDQESKKSKSVMQELMGTKSKEIKKPSIQEL</sequence>
<gene>
    <name evidence="3" type="ORF">AAP_06105</name>
</gene>
<feature type="compositionally biased region" description="Polar residues" evidence="1">
    <location>
        <begin position="524"/>
        <end position="545"/>
    </location>
</feature>
<feature type="region of interest" description="Disordered" evidence="1">
    <location>
        <begin position="471"/>
        <end position="506"/>
    </location>
</feature>
<dbReference type="Pfam" id="PF21310">
    <property type="entry name" value="OCRL-like_ASH"/>
    <property type="match status" value="1"/>
</dbReference>
<keyword evidence="4" id="KW-1185">Reference proteome</keyword>
<accession>A0A167V1R0</accession>
<dbReference type="OrthoDB" id="7862313at2759"/>
<dbReference type="Pfam" id="PF15370">
    <property type="entry name" value="NOPCHAP1"/>
    <property type="match status" value="1"/>
</dbReference>
<dbReference type="InterPro" id="IPR036691">
    <property type="entry name" value="Endo/exonu/phosph_ase_sf"/>
</dbReference>
<dbReference type="PANTHER" id="PTHR11200:SF300">
    <property type="entry name" value="TYPE II INOSITOL 1,4,5-TRISPHOSPHATE 5-PHOSPHATASE"/>
    <property type="match status" value="1"/>
</dbReference>
<evidence type="ECO:0000313" key="4">
    <source>
        <dbReference type="Proteomes" id="UP000242877"/>
    </source>
</evidence>
<dbReference type="Gene3D" id="2.60.40.10">
    <property type="entry name" value="Immunoglobulins"/>
    <property type="match status" value="1"/>
</dbReference>
<dbReference type="GO" id="GO:0000492">
    <property type="term" value="P:box C/D snoRNP assembly"/>
    <property type="evidence" value="ECO:0007669"/>
    <property type="project" value="InterPro"/>
</dbReference>
<feature type="region of interest" description="Disordered" evidence="1">
    <location>
        <begin position="807"/>
        <end position="1011"/>
    </location>
</feature>
<feature type="region of interest" description="Disordered" evidence="1">
    <location>
        <begin position="323"/>
        <end position="391"/>
    </location>
</feature>
<dbReference type="Pfam" id="PF22669">
    <property type="entry name" value="Exo_endo_phos2"/>
    <property type="match status" value="2"/>
</dbReference>
<dbReference type="Gene3D" id="3.60.10.10">
    <property type="entry name" value="Endonuclease/exonuclease/phosphatase"/>
    <property type="match status" value="2"/>
</dbReference>
<dbReference type="EMBL" id="AZGZ01000043">
    <property type="protein sequence ID" value="KZZ86915.1"/>
    <property type="molecule type" value="Genomic_DNA"/>
</dbReference>
<comment type="caution">
    <text evidence="3">The sequence shown here is derived from an EMBL/GenBank/DDBJ whole genome shotgun (WGS) entry which is preliminary data.</text>
</comment>
<dbReference type="Proteomes" id="UP000242877">
    <property type="component" value="Unassembled WGS sequence"/>
</dbReference>
<dbReference type="SUPFAM" id="SSF56219">
    <property type="entry name" value="DNase I-like"/>
    <property type="match status" value="1"/>
</dbReference>
<feature type="compositionally biased region" description="Acidic residues" evidence="1">
    <location>
        <begin position="972"/>
        <end position="983"/>
    </location>
</feature>
<feature type="region of interest" description="Disordered" evidence="1">
    <location>
        <begin position="267"/>
        <end position="286"/>
    </location>
</feature>
<feature type="compositionally biased region" description="Acidic residues" evidence="1">
    <location>
        <begin position="929"/>
        <end position="941"/>
    </location>
</feature>
<feature type="region of interest" description="Disordered" evidence="1">
    <location>
        <begin position="521"/>
        <end position="557"/>
    </location>
</feature>
<evidence type="ECO:0000259" key="2">
    <source>
        <dbReference type="SMART" id="SM00128"/>
    </source>
</evidence>
<dbReference type="VEuPathDB" id="FungiDB:AAP_06105"/>
<dbReference type="InterPro" id="IPR048869">
    <property type="entry name" value="OCRL-1_2_ASH"/>
</dbReference>
<evidence type="ECO:0000313" key="3">
    <source>
        <dbReference type="EMBL" id="KZZ86915.1"/>
    </source>
</evidence>
<proteinExistence type="predicted"/>
<organism evidence="3 4">
    <name type="scientific">Ascosphaera apis ARSEF 7405</name>
    <dbReference type="NCBI Taxonomy" id="392613"/>
    <lineage>
        <taxon>Eukaryota</taxon>
        <taxon>Fungi</taxon>
        <taxon>Dikarya</taxon>
        <taxon>Ascomycota</taxon>
        <taxon>Pezizomycotina</taxon>
        <taxon>Eurotiomycetes</taxon>
        <taxon>Eurotiomycetidae</taxon>
        <taxon>Onygenales</taxon>
        <taxon>Ascosphaeraceae</taxon>
        <taxon>Ascosphaera</taxon>
    </lineage>
</organism>
<feature type="compositionally biased region" description="Acidic residues" evidence="1">
    <location>
        <begin position="352"/>
        <end position="366"/>
    </location>
</feature>
<protein>
    <submittedName>
        <fullName evidence="3">Phosphatase</fullName>
    </submittedName>
</protein>
<dbReference type="InterPro" id="IPR000300">
    <property type="entry name" value="IPPc"/>
</dbReference>
<feature type="compositionally biased region" description="Basic and acidic residues" evidence="1">
    <location>
        <begin position="471"/>
        <end position="503"/>
    </location>
</feature>
<feature type="compositionally biased region" description="Low complexity" evidence="1">
    <location>
        <begin position="829"/>
        <end position="850"/>
    </location>
</feature>
<dbReference type="InterPro" id="IPR027921">
    <property type="entry name" value="NOPCHAP1"/>
</dbReference>
<name>A0A167V1R0_9EURO</name>